<proteinExistence type="predicted"/>
<evidence type="ECO:0000256" key="3">
    <source>
        <dbReference type="ARBA" id="ARBA00022801"/>
    </source>
</evidence>
<dbReference type="Pfam" id="PF01850">
    <property type="entry name" value="PIN"/>
    <property type="match status" value="1"/>
</dbReference>
<keyword evidence="4" id="KW-0460">Magnesium</keyword>
<dbReference type="PANTHER" id="PTHR11603:SF147">
    <property type="entry name" value="MEMBRANE PROTEIN"/>
    <property type="match status" value="1"/>
</dbReference>
<protein>
    <submittedName>
        <fullName evidence="7">Twitching motility protein PilT</fullName>
    </submittedName>
</protein>
<dbReference type="Gene3D" id="3.40.50.1010">
    <property type="entry name" value="5'-nuclease"/>
    <property type="match status" value="1"/>
</dbReference>
<name>A0ABC8EGL0_CLOTA</name>
<dbReference type="Pfam" id="PF01938">
    <property type="entry name" value="TRAM"/>
    <property type="match status" value="1"/>
</dbReference>
<evidence type="ECO:0000256" key="1">
    <source>
        <dbReference type="ARBA" id="ARBA00001946"/>
    </source>
</evidence>
<dbReference type="InterPro" id="IPR002716">
    <property type="entry name" value="PIN_dom"/>
</dbReference>
<keyword evidence="2" id="KW-0540">Nuclease</keyword>
<dbReference type="CDD" id="cd09877">
    <property type="entry name" value="PIN_YacL-like"/>
    <property type="match status" value="1"/>
</dbReference>
<evidence type="ECO:0000256" key="2">
    <source>
        <dbReference type="ARBA" id="ARBA00022722"/>
    </source>
</evidence>
<evidence type="ECO:0000256" key="5">
    <source>
        <dbReference type="SAM" id="Phobius"/>
    </source>
</evidence>
<keyword evidence="5" id="KW-1133">Transmembrane helix</keyword>
<dbReference type="SMART" id="SM00670">
    <property type="entry name" value="PINc"/>
    <property type="match status" value="1"/>
</dbReference>
<feature type="transmembrane region" description="Helical" evidence="5">
    <location>
        <begin position="72"/>
        <end position="94"/>
    </location>
</feature>
<dbReference type="PROSITE" id="PS50926">
    <property type="entry name" value="TRAM"/>
    <property type="match status" value="1"/>
</dbReference>
<keyword evidence="5" id="KW-0812">Transmembrane</keyword>
<feature type="transmembrane region" description="Helical" evidence="5">
    <location>
        <begin position="31"/>
        <end position="52"/>
    </location>
</feature>
<evidence type="ECO:0000259" key="6">
    <source>
        <dbReference type="PROSITE" id="PS50926"/>
    </source>
</evidence>
<dbReference type="InterPro" id="IPR002792">
    <property type="entry name" value="TRAM_dom"/>
</dbReference>
<evidence type="ECO:0000313" key="7">
    <source>
        <dbReference type="EMBL" id="BDR82301.1"/>
    </source>
</evidence>
<dbReference type="EMBL" id="AP026818">
    <property type="protein sequence ID" value="BDR82301.1"/>
    <property type="molecule type" value="Genomic_DNA"/>
</dbReference>
<comment type="cofactor">
    <cofactor evidence="1">
        <name>Mg(2+)</name>
        <dbReference type="ChEBI" id="CHEBI:18420"/>
    </cofactor>
</comment>
<dbReference type="Proteomes" id="UP001321763">
    <property type="component" value="Chromosome"/>
</dbReference>
<dbReference type="AlphaFoldDB" id="A0ABC8EGL0"/>
<dbReference type="InterPro" id="IPR052041">
    <property type="entry name" value="Nucleic_acid_metab_PIN/TRAM"/>
</dbReference>
<gene>
    <name evidence="7" type="ORF">K234311028_25470</name>
</gene>
<keyword evidence="5" id="KW-0472">Membrane</keyword>
<feature type="transmembrane region" description="Helical" evidence="5">
    <location>
        <begin position="115"/>
        <end position="133"/>
    </location>
</feature>
<dbReference type="GO" id="GO:0016787">
    <property type="term" value="F:hydrolase activity"/>
    <property type="evidence" value="ECO:0007669"/>
    <property type="project" value="UniProtKB-KW"/>
</dbReference>
<keyword evidence="3" id="KW-0378">Hydrolase</keyword>
<dbReference type="GO" id="GO:0004518">
    <property type="term" value="F:nuclease activity"/>
    <property type="evidence" value="ECO:0007669"/>
    <property type="project" value="UniProtKB-KW"/>
</dbReference>
<organism evidence="7 8">
    <name type="scientific">Clostridium tetani</name>
    <dbReference type="NCBI Taxonomy" id="1513"/>
    <lineage>
        <taxon>Bacteria</taxon>
        <taxon>Bacillati</taxon>
        <taxon>Bacillota</taxon>
        <taxon>Clostridia</taxon>
        <taxon>Eubacteriales</taxon>
        <taxon>Clostridiaceae</taxon>
        <taxon>Clostridium</taxon>
    </lineage>
</organism>
<evidence type="ECO:0000256" key="4">
    <source>
        <dbReference type="ARBA" id="ARBA00022842"/>
    </source>
</evidence>
<reference evidence="7 8" key="1">
    <citation type="submission" date="2022-09" db="EMBL/GenBank/DDBJ databases">
        <title>complete genome sequences of Clostridium tetani str. KHSU-234311-028 isolated from soil.</title>
        <authorList>
            <person name="Sekizuka T."/>
            <person name="Shitada C."/>
            <person name="Takahashi M."/>
            <person name="Kuroda M."/>
        </authorList>
    </citation>
    <scope>NUCLEOTIDE SEQUENCE [LARGE SCALE GENOMIC DNA]</scope>
    <source>
        <strain evidence="7 8">KHSU-234311-028</strain>
    </source>
</reference>
<dbReference type="SUPFAM" id="SSF88723">
    <property type="entry name" value="PIN domain-like"/>
    <property type="match status" value="1"/>
</dbReference>
<evidence type="ECO:0000313" key="8">
    <source>
        <dbReference type="Proteomes" id="UP001321763"/>
    </source>
</evidence>
<feature type="transmembrane region" description="Helical" evidence="5">
    <location>
        <begin position="139"/>
        <end position="163"/>
    </location>
</feature>
<sequence length="393" mass="43171">MKKIGDYYILIINNILKYTKLGGEEILLKKVLRGLFTIIGLIIGDILGKLALNSSIFSYINYIKESPVKTALFLIISTLIFGFILFIISPWMILGVTKFMEYIEKSVQKVPTNDILIGGFGAILGLGLSALFVNLLSKIPVVGVVFAVTIALLMAALGVNIALKKREDIASLVNNILKKSTNASKEKKVKSNKGDAKVLDTSVIIDGRIFDICQTGFIEGTLVIPNFVLQELRHIADSSDGLKRNRGRRGLDVLNKIQKELSIKVQIYEKDFLDIPEVDSKLLKLAQNLNGKVITNDYNLNKVAEFQGVPVLNINELANAVKPVVLPGETMKLFIVKDGKESGQGVAYLDDGTMIVVEGGKKFIGEEIEVIVTSVLQTAAGRMIFARQKTQDD</sequence>
<dbReference type="PANTHER" id="PTHR11603">
    <property type="entry name" value="AAA FAMILY ATPASE"/>
    <property type="match status" value="1"/>
</dbReference>
<feature type="domain" description="TRAM" evidence="6">
    <location>
        <begin position="324"/>
        <end position="385"/>
    </location>
</feature>
<dbReference type="InterPro" id="IPR029060">
    <property type="entry name" value="PIN-like_dom_sf"/>
</dbReference>
<accession>A0ABC8EGL0</accession>